<protein>
    <submittedName>
        <fullName evidence="1">Uncharacterized protein</fullName>
    </submittedName>
</protein>
<sequence length="77" mass="9327">MRHRIKIFVFFLFIVFILAMGIREVNYNNYEIIENADKEVIIINVENNQTHIKIFGEYIVINENINNYFNNIVNKFK</sequence>
<dbReference type="AlphaFoldDB" id="A0A6A7K5H4"/>
<evidence type="ECO:0000313" key="2">
    <source>
        <dbReference type="Proteomes" id="UP000440004"/>
    </source>
</evidence>
<keyword evidence="2" id="KW-1185">Reference proteome</keyword>
<comment type="caution">
    <text evidence="1">The sequence shown here is derived from an EMBL/GenBank/DDBJ whole genome shotgun (WGS) entry which is preliminary data.</text>
</comment>
<name>A0A6A7K5H4_9FIRM</name>
<organism evidence="1 2">
    <name type="scientific">Alkalibaculum sporogenes</name>
    <dbReference type="NCBI Taxonomy" id="2655001"/>
    <lineage>
        <taxon>Bacteria</taxon>
        <taxon>Bacillati</taxon>
        <taxon>Bacillota</taxon>
        <taxon>Clostridia</taxon>
        <taxon>Eubacteriales</taxon>
        <taxon>Eubacteriaceae</taxon>
        <taxon>Alkalibaculum</taxon>
    </lineage>
</organism>
<gene>
    <name evidence="1" type="ORF">GC105_02340</name>
</gene>
<dbReference type="Proteomes" id="UP000440004">
    <property type="component" value="Unassembled WGS sequence"/>
</dbReference>
<reference evidence="1 2" key="1">
    <citation type="submission" date="2019-10" db="EMBL/GenBank/DDBJ databases">
        <title>Alkalibaculum tamaniensis sp.nov., a new alkaliphilic acetogen, isolated on methoxylated aromatics from a mud volcano.</title>
        <authorList>
            <person name="Khomyakova M.A."/>
            <person name="Merkel A.Y."/>
            <person name="Bonch-Osmolovskaya E.A."/>
            <person name="Slobodkin A.I."/>
        </authorList>
    </citation>
    <scope>NUCLEOTIDE SEQUENCE [LARGE SCALE GENOMIC DNA]</scope>
    <source>
        <strain evidence="1 2">M08DMB</strain>
    </source>
</reference>
<proteinExistence type="predicted"/>
<dbReference type="RefSeq" id="WP_152801306.1">
    <property type="nucleotide sequence ID" value="NZ_WHNX01000003.1"/>
</dbReference>
<accession>A0A6A7K5H4</accession>
<dbReference type="EMBL" id="WHNX01000003">
    <property type="protein sequence ID" value="MPW24632.1"/>
    <property type="molecule type" value="Genomic_DNA"/>
</dbReference>
<evidence type="ECO:0000313" key="1">
    <source>
        <dbReference type="EMBL" id="MPW24632.1"/>
    </source>
</evidence>